<proteinExistence type="predicted"/>
<gene>
    <name evidence="1" type="ORF">SAMN05421544_1171</name>
</gene>
<name>A0A1G7EQJ2_9FLAO</name>
<reference evidence="1 2" key="1">
    <citation type="submission" date="2016-10" db="EMBL/GenBank/DDBJ databases">
        <authorList>
            <person name="de Groot N.N."/>
        </authorList>
    </citation>
    <scope>NUCLEOTIDE SEQUENCE [LARGE SCALE GENOMIC DNA]</scope>
    <source>
        <strain evidence="1 2">DSM 24015</strain>
    </source>
</reference>
<dbReference type="AlphaFoldDB" id="A0A1G7EQJ2"/>
<sequence length="117" mass="13647">MPAFQELHRRWSVIKVEGIDGYSIKYNDIDLSPTMTNANQYSGYIASSKIIFTAIFGKGHHFEIKNIILVRNDESRHTEISTFIKELAIMNYYTLKDNILIFSNNQMHKKIEMKAMN</sequence>
<dbReference type="Proteomes" id="UP000198517">
    <property type="component" value="Unassembled WGS sequence"/>
</dbReference>
<organism evidence="1 2">
    <name type="scientific">Riemerella columbipharyngis</name>
    <dbReference type="NCBI Taxonomy" id="1071918"/>
    <lineage>
        <taxon>Bacteria</taxon>
        <taxon>Pseudomonadati</taxon>
        <taxon>Bacteroidota</taxon>
        <taxon>Flavobacteriia</taxon>
        <taxon>Flavobacteriales</taxon>
        <taxon>Weeksellaceae</taxon>
        <taxon>Riemerella</taxon>
    </lineage>
</organism>
<protein>
    <submittedName>
        <fullName evidence="1">Uncharacterized protein</fullName>
    </submittedName>
</protein>
<evidence type="ECO:0000313" key="2">
    <source>
        <dbReference type="Proteomes" id="UP000198517"/>
    </source>
</evidence>
<accession>A0A1G7EQJ2</accession>
<keyword evidence="2" id="KW-1185">Reference proteome</keyword>
<dbReference type="EMBL" id="FNAS01000017">
    <property type="protein sequence ID" value="SDE65912.1"/>
    <property type="molecule type" value="Genomic_DNA"/>
</dbReference>
<evidence type="ECO:0000313" key="1">
    <source>
        <dbReference type="EMBL" id="SDE65912.1"/>
    </source>
</evidence>